<dbReference type="KEGG" id="crq:GCK72_025022"/>
<feature type="region of interest" description="Disordered" evidence="1">
    <location>
        <begin position="330"/>
        <end position="355"/>
    </location>
</feature>
<reference evidence="2 3" key="1">
    <citation type="submission" date="2019-12" db="EMBL/GenBank/DDBJ databases">
        <title>Chromosome-level assembly of the Caenorhabditis remanei genome.</title>
        <authorList>
            <person name="Teterina A.A."/>
            <person name="Willis J.H."/>
            <person name="Phillips P.C."/>
        </authorList>
    </citation>
    <scope>NUCLEOTIDE SEQUENCE [LARGE SCALE GENOMIC DNA]</scope>
    <source>
        <strain evidence="2 3">PX506</strain>
        <tissue evidence="2">Whole organism</tissue>
    </source>
</reference>
<dbReference type="AlphaFoldDB" id="A0A6A5G1M2"/>
<evidence type="ECO:0000256" key="1">
    <source>
        <dbReference type="SAM" id="MobiDB-lite"/>
    </source>
</evidence>
<dbReference type="GeneID" id="9799115"/>
<protein>
    <submittedName>
        <fullName evidence="2">Uncharacterized protein</fullName>
    </submittedName>
</protein>
<dbReference type="RefSeq" id="XP_003101194.2">
    <property type="nucleotide sequence ID" value="XM_003101146.2"/>
</dbReference>
<feature type="compositionally biased region" description="Polar residues" evidence="1">
    <location>
        <begin position="344"/>
        <end position="355"/>
    </location>
</feature>
<comment type="caution">
    <text evidence="2">The sequence shown here is derived from an EMBL/GenBank/DDBJ whole genome shotgun (WGS) entry which is preliminary data.</text>
</comment>
<evidence type="ECO:0000313" key="3">
    <source>
        <dbReference type="Proteomes" id="UP000483820"/>
    </source>
</evidence>
<sequence>METTFGTLKRIIICPMDLIKMIGAIETFEKKWDIDRKMFFKIPFEYYRLVGKTRYTAQMSTVEIKQLIKNKPYYSTNLSSVLKLDDFSDDLTIKEFLEQLPGITPTIFFRYLNSTSIVYANIVNNNTRLSTFNLLLLLPLHKFFKHQEDASFFVKIWGYHGQKSVSECRTNAWFKTDKKDFTCIEGLPDNYFSLPINPSAIANLVMIQEIHENVNEQEVNRRGRECLMKSVLKKTTIKEIRDHLDQNYSTPGSAHSPIYRMKVENLQQIRSQLVQDFADSNNQMLNFEPSMRRKLAKYVNNSYNEGFRNLAKWEAALSILQELFPRHSNVARPSTPHSYEERGASSNPLSTNSSDYLFNSSNPSISTISPALDVHRQSLPFETSSNKIKNSSAEKNELVFNSVFSASVAQYQQEGGTYPTRTSTESANGNKTSNATSSSLREISEYMLIPAGAVGPMFKLVPEGPPAARWEQDPRWQQVDITRPFQYQNGCTVQLKKNGNRMKPFSILCLPIIVINKVASMMNRFEIALYGCQVLDSTLLMQFMFLTYENPENGPGYQIFMKKTFGILKRYVIYPVTLIEMIGAIETLEEKWGIDRKMFFKDPSEYRRFIGKTQCTAQMSTEEIEELIEGKPLCSTNLSSVLKLDHFPDDLTIKEFLEQIPWITPSIFFRYLHSTSIVFANIVNNDTLLSTYNLLLLLPLYKFFEHQENASFFVKIWGYHGQKSVSECREEYAWFETKVKDFTPIEDFPINFWKLPINTSAVANLVMLQRIDKSVTDQEVNRRAKKCLLKKVLRKDAFAEIIRYLHLNYSTPDSKVSPIFRMDVENLQQIRSQLVQDFADSNNQMLDFEENMRLELTKYVTNIYNTGFQNLAKWEAALLILQELFPRHFNVSRPSTPHSYEESGTSSNPLSTNSSDYLFNSSNPNICIISRALDEQWKPVPFEFLTNKNKNSCAGKNKLVFNSTFSASVASYQQEVGEDQTGRTTECANGNTNSNATSSLLREISKYMLIPAGAVGPMFKLVPDGPPAAGWEQDFSWQQVDITRPIQYQNDWYNVIHNS</sequence>
<organism evidence="2 3">
    <name type="scientific">Caenorhabditis remanei</name>
    <name type="common">Caenorhabditis vulgaris</name>
    <dbReference type="NCBI Taxonomy" id="31234"/>
    <lineage>
        <taxon>Eukaryota</taxon>
        <taxon>Metazoa</taxon>
        <taxon>Ecdysozoa</taxon>
        <taxon>Nematoda</taxon>
        <taxon>Chromadorea</taxon>
        <taxon>Rhabditida</taxon>
        <taxon>Rhabditina</taxon>
        <taxon>Rhabditomorpha</taxon>
        <taxon>Rhabditoidea</taxon>
        <taxon>Rhabditidae</taxon>
        <taxon>Peloderinae</taxon>
        <taxon>Caenorhabditis</taxon>
    </lineage>
</organism>
<gene>
    <name evidence="2" type="ORF">GCK72_025022</name>
</gene>
<evidence type="ECO:0000313" key="2">
    <source>
        <dbReference type="EMBL" id="KAF1748555.1"/>
    </source>
</evidence>
<dbReference type="EMBL" id="WUAV01000006">
    <property type="protein sequence ID" value="KAF1748555.1"/>
    <property type="molecule type" value="Genomic_DNA"/>
</dbReference>
<name>A0A6A5G1M2_CAERE</name>
<dbReference type="Proteomes" id="UP000483820">
    <property type="component" value="Chromosome X"/>
</dbReference>
<accession>A0A6A5G1M2</accession>
<proteinExistence type="predicted"/>
<feature type="region of interest" description="Disordered" evidence="1">
    <location>
        <begin position="415"/>
        <end position="438"/>
    </location>
</feature>
<dbReference type="CTD" id="9799115"/>